<name>A0A645FV52_9ZZZZ</name>
<organism evidence="1">
    <name type="scientific">bioreactor metagenome</name>
    <dbReference type="NCBI Taxonomy" id="1076179"/>
    <lineage>
        <taxon>unclassified sequences</taxon>
        <taxon>metagenomes</taxon>
        <taxon>ecological metagenomes</taxon>
    </lineage>
</organism>
<gene>
    <name evidence="1" type="ORF">SDC9_164896</name>
</gene>
<proteinExistence type="predicted"/>
<dbReference type="EMBL" id="VSSQ01064701">
    <property type="protein sequence ID" value="MPN17542.1"/>
    <property type="molecule type" value="Genomic_DNA"/>
</dbReference>
<evidence type="ECO:0000313" key="1">
    <source>
        <dbReference type="EMBL" id="MPN17542.1"/>
    </source>
</evidence>
<dbReference type="AlphaFoldDB" id="A0A645FV52"/>
<reference evidence="1" key="1">
    <citation type="submission" date="2019-08" db="EMBL/GenBank/DDBJ databases">
        <authorList>
            <person name="Kucharzyk K."/>
            <person name="Murdoch R.W."/>
            <person name="Higgins S."/>
            <person name="Loffler F."/>
        </authorList>
    </citation>
    <scope>NUCLEOTIDE SEQUENCE</scope>
</reference>
<sequence length="225" mass="25272">MHLVNSGHITVVVVLVFNPLRRSDPLEFPIQRPHSLGCGGHHIFVIKVQVILRQIKNIKTLKGPTGTIVGQRPHLGKGGEIKRTDDAKKLMVDRIRNCVDQPLRVTNRIDGILFRSLQEHGRGNAQFFFQLVQLREVLDKSLLTNFISRKLQDEGGIGQVNRTKEVPTIDRLLLGVLIFTPDKNVIQKIPTKRKLGQLNQDTILNGTISEQGFVSLANLIESSFL</sequence>
<accession>A0A645FV52</accession>
<comment type="caution">
    <text evidence="1">The sequence shown here is derived from an EMBL/GenBank/DDBJ whole genome shotgun (WGS) entry which is preliminary data.</text>
</comment>
<protein>
    <submittedName>
        <fullName evidence="1">Uncharacterized protein</fullName>
    </submittedName>
</protein>